<evidence type="ECO:0000313" key="2">
    <source>
        <dbReference type="Proteomes" id="UP000541154"/>
    </source>
</evidence>
<dbReference type="EMBL" id="SPNV01000467">
    <property type="protein sequence ID" value="KAF5855252.1"/>
    <property type="molecule type" value="Genomic_DNA"/>
</dbReference>
<sequence>MNACDAIVLAYDGLGPLSQQIQKTESIQSVILDAGKAPNIIPDYAEGSFSLCAIDSPELERLRIRVIPIYEGAAAAPGCTVELFWDALYEDVVTNMSLANRYTQYMINDLGLTPADIPSPSDSSPKPGIQALFSINATDMHHTPCFQQAGLGTDYAHMESFRAGKTNALVGLDVLLDDAFYRQVQQEWVSDMKQRGRLVE</sequence>
<dbReference type="GO" id="GO:0016805">
    <property type="term" value="F:dipeptidase activity"/>
    <property type="evidence" value="ECO:0007669"/>
    <property type="project" value="TreeGrafter"/>
</dbReference>
<comment type="caution">
    <text evidence="1">The sequence shown here is derived from an EMBL/GenBank/DDBJ whole genome shotgun (WGS) entry which is preliminary data.</text>
</comment>
<gene>
    <name evidence="1" type="ORF">ETB97_009557</name>
</gene>
<name>A0A8H5ZTX9_PETAA</name>
<accession>A0A8H5ZTX9</accession>
<reference evidence="1 2" key="1">
    <citation type="submission" date="2019-04" db="EMBL/GenBank/DDBJ databases">
        <title>Aspergillus burnettii sp. nov., novel species from soil in southeast Queensland.</title>
        <authorList>
            <person name="Gilchrist C.L.M."/>
            <person name="Pitt J.I."/>
            <person name="Lange L."/>
            <person name="Lacey H.J."/>
            <person name="Vuong D."/>
            <person name="Midgley D.J."/>
            <person name="Greenfield P."/>
            <person name="Bradbury M."/>
            <person name="Lacey E."/>
            <person name="Busk P.K."/>
            <person name="Pilgaard B."/>
            <person name="Chooi Y.H."/>
            <person name="Piggott A.M."/>
        </authorList>
    </citation>
    <scope>NUCLEOTIDE SEQUENCE [LARGE SCALE GENOMIC DNA]</scope>
    <source>
        <strain evidence="1 2">FRR 5400</strain>
    </source>
</reference>
<keyword evidence="2" id="KW-1185">Reference proteome</keyword>
<evidence type="ECO:0000313" key="1">
    <source>
        <dbReference type="EMBL" id="KAF5855252.1"/>
    </source>
</evidence>
<dbReference type="PANTHER" id="PTHR30575">
    <property type="entry name" value="PEPTIDASE M20"/>
    <property type="match status" value="1"/>
</dbReference>
<dbReference type="InterPro" id="IPR036264">
    <property type="entry name" value="Bact_exopeptidase_dim_dom"/>
</dbReference>
<dbReference type="InterPro" id="IPR052030">
    <property type="entry name" value="Peptidase_M20/M20A_hydrolases"/>
</dbReference>
<dbReference type="SUPFAM" id="SSF55031">
    <property type="entry name" value="Bacterial exopeptidase dimerisation domain"/>
    <property type="match status" value="1"/>
</dbReference>
<organism evidence="1 2">
    <name type="scientific">Petromyces alliaceus</name>
    <name type="common">Aspergillus alliaceus</name>
    <dbReference type="NCBI Taxonomy" id="209559"/>
    <lineage>
        <taxon>Eukaryota</taxon>
        <taxon>Fungi</taxon>
        <taxon>Dikarya</taxon>
        <taxon>Ascomycota</taxon>
        <taxon>Pezizomycotina</taxon>
        <taxon>Eurotiomycetes</taxon>
        <taxon>Eurotiomycetidae</taxon>
        <taxon>Eurotiales</taxon>
        <taxon>Aspergillaceae</taxon>
        <taxon>Aspergillus</taxon>
        <taxon>Aspergillus subgen. Circumdati</taxon>
    </lineage>
</organism>
<dbReference type="Proteomes" id="UP000541154">
    <property type="component" value="Unassembled WGS sequence"/>
</dbReference>
<dbReference type="PANTHER" id="PTHR30575:SF0">
    <property type="entry name" value="XAA-ARG DIPEPTIDASE"/>
    <property type="match status" value="1"/>
</dbReference>
<protein>
    <submittedName>
        <fullName evidence="1">Uncharacterized protein</fullName>
    </submittedName>
</protein>
<dbReference type="AlphaFoldDB" id="A0A8H5ZTX9"/>
<dbReference type="Gene3D" id="3.30.70.360">
    <property type="match status" value="1"/>
</dbReference>
<proteinExistence type="predicted"/>